<keyword evidence="3" id="KW-0238">DNA-binding</keyword>
<dbReference type="GO" id="GO:0000150">
    <property type="term" value="F:DNA strand exchange activity"/>
    <property type="evidence" value="ECO:0007669"/>
    <property type="project" value="InterPro"/>
</dbReference>
<proteinExistence type="inferred from homology"/>
<dbReference type="InterPro" id="IPR006119">
    <property type="entry name" value="Resolv_N"/>
</dbReference>
<dbReference type="SUPFAM" id="SSF53041">
    <property type="entry name" value="Resolvase-like"/>
    <property type="match status" value="1"/>
</dbReference>
<evidence type="ECO:0000313" key="6">
    <source>
        <dbReference type="EMBL" id="QDA32044.1"/>
    </source>
</evidence>
<dbReference type="AlphaFoldDB" id="A0A4Y5SNY3"/>
<dbReference type="Gene3D" id="1.10.10.60">
    <property type="entry name" value="Homeodomain-like"/>
    <property type="match status" value="1"/>
</dbReference>
<dbReference type="KEGG" id="tic:FH039_11110"/>
<dbReference type="PROSITE" id="PS00397">
    <property type="entry name" value="RECOMBINASES_1"/>
    <property type="match status" value="1"/>
</dbReference>
<comment type="similarity">
    <text evidence="1">Belongs to the site-specific recombinase resolvase family.</text>
</comment>
<feature type="domain" description="Resolvase/invertase-type recombinase catalytic" evidence="5">
    <location>
        <begin position="37"/>
        <end position="181"/>
    </location>
</feature>
<evidence type="ECO:0000256" key="3">
    <source>
        <dbReference type="ARBA" id="ARBA00023125"/>
    </source>
</evidence>
<dbReference type="CDD" id="cd03768">
    <property type="entry name" value="SR_ResInv"/>
    <property type="match status" value="1"/>
</dbReference>
<dbReference type="Gene3D" id="3.40.50.1390">
    <property type="entry name" value="Resolvase, N-terminal catalytic domain"/>
    <property type="match status" value="1"/>
</dbReference>
<dbReference type="InterPro" id="IPR036162">
    <property type="entry name" value="Resolvase-like_N_sf"/>
</dbReference>
<keyword evidence="2" id="KW-0229">DNA integration</keyword>
<dbReference type="GO" id="GO:0015074">
    <property type="term" value="P:DNA integration"/>
    <property type="evidence" value="ECO:0007669"/>
    <property type="project" value="UniProtKB-KW"/>
</dbReference>
<accession>A0A4Y5SNY3</accession>
<dbReference type="EMBL" id="CP040846">
    <property type="protein sequence ID" value="QDA32044.1"/>
    <property type="molecule type" value="Genomic_DNA"/>
</dbReference>
<keyword evidence="4" id="KW-0233">DNA recombination</keyword>
<dbReference type="SMART" id="SM00857">
    <property type="entry name" value="Resolvase"/>
    <property type="match status" value="1"/>
</dbReference>
<evidence type="ECO:0000259" key="5">
    <source>
        <dbReference type="PROSITE" id="PS51736"/>
    </source>
</evidence>
<evidence type="ECO:0000256" key="1">
    <source>
        <dbReference type="ARBA" id="ARBA00009913"/>
    </source>
</evidence>
<dbReference type="PROSITE" id="PS00398">
    <property type="entry name" value="RECOMBINASES_2"/>
    <property type="match status" value="1"/>
</dbReference>
<dbReference type="Proteomes" id="UP000306007">
    <property type="component" value="Chromosome"/>
</dbReference>
<evidence type="ECO:0000256" key="4">
    <source>
        <dbReference type="ARBA" id="ARBA00023172"/>
    </source>
</evidence>
<dbReference type="GO" id="GO:0003677">
    <property type="term" value="F:DNA binding"/>
    <property type="evidence" value="ECO:0007669"/>
    <property type="project" value="UniProtKB-KW"/>
</dbReference>
<dbReference type="InterPro" id="IPR009057">
    <property type="entry name" value="Homeodomain-like_sf"/>
</dbReference>
<protein>
    <submittedName>
        <fullName evidence="6">Helix-turn-helix domain-containing protein</fullName>
    </submittedName>
</protein>
<dbReference type="InterPro" id="IPR006118">
    <property type="entry name" value="Recombinase_CS"/>
</dbReference>
<dbReference type="PANTHER" id="PTHR30461:SF19">
    <property type="entry name" value="SITE-SPECIFIC RECOMBINASE RESOLVASE FAMILY"/>
    <property type="match status" value="1"/>
</dbReference>
<name>A0A4Y5SNY3_9EURY</name>
<organism evidence="6 7">
    <name type="scientific">Thermococcus indicus</name>
    <dbReference type="NCBI Taxonomy" id="2586643"/>
    <lineage>
        <taxon>Archaea</taxon>
        <taxon>Methanobacteriati</taxon>
        <taxon>Methanobacteriota</taxon>
        <taxon>Thermococci</taxon>
        <taxon>Thermococcales</taxon>
        <taxon>Thermococcaceae</taxon>
        <taxon>Thermococcus</taxon>
    </lineage>
</organism>
<evidence type="ECO:0000256" key="2">
    <source>
        <dbReference type="ARBA" id="ARBA00022908"/>
    </source>
</evidence>
<dbReference type="SUPFAM" id="SSF46689">
    <property type="entry name" value="Homeodomain-like"/>
    <property type="match status" value="1"/>
</dbReference>
<gene>
    <name evidence="6" type="ORF">FH039_11110</name>
</gene>
<reference evidence="6 7" key="1">
    <citation type="submission" date="2019-06" db="EMBL/GenBank/DDBJ databases">
        <title>Thermococcus indicus sp. nov., a Fe(III)-reducing hyperthermophilic archaeon isolated from the Onnuri vent field of the Central Indian Ocean ridge.</title>
        <authorList>
            <person name="Lim J.K."/>
            <person name="Kim Y.J."/>
            <person name="Kwon K.K."/>
        </authorList>
    </citation>
    <scope>NUCLEOTIDE SEQUENCE [LARGE SCALE GENOMIC DNA]</scope>
    <source>
        <strain evidence="6 7">IOH1</strain>
    </source>
</reference>
<keyword evidence="7" id="KW-1185">Reference proteome</keyword>
<dbReference type="Pfam" id="PF02796">
    <property type="entry name" value="HTH_7"/>
    <property type="match status" value="1"/>
</dbReference>
<dbReference type="InterPro" id="IPR050639">
    <property type="entry name" value="SSR_resolvase"/>
</dbReference>
<dbReference type="PROSITE" id="PS51736">
    <property type="entry name" value="RECOMBINASES_3"/>
    <property type="match status" value="1"/>
</dbReference>
<dbReference type="PANTHER" id="PTHR30461">
    <property type="entry name" value="DNA-INVERTASE FROM LAMBDOID PROPHAGE"/>
    <property type="match status" value="1"/>
</dbReference>
<dbReference type="InterPro" id="IPR006120">
    <property type="entry name" value="Resolvase_HTH_dom"/>
</dbReference>
<dbReference type="Pfam" id="PF00239">
    <property type="entry name" value="Resolvase"/>
    <property type="match status" value="1"/>
</dbReference>
<sequence length="256" mass="28996">MMRRFLKRQIYHFEIFGTIVQKFISMFMIHTWVCQMTVYVYLRVSTDEQDIDSQMESVKGWLSEKGIEEFEIIKDEGVSGGIPAKKRPGFSKILEMAREGDILVVSELTRLGRSLGDVILTLNELTEKGVRVVAVKEGLDSTSDAMQFKIMTTLLALFADLEREFIRKRTREGLMRARGKGKRLGRPPVLDEGKLVTVVELYQKGFSARKIAGILNVSPSTVSRALRRLREAGALSELKVVRIDRKKLKEVIGGEG</sequence>
<evidence type="ECO:0000313" key="7">
    <source>
        <dbReference type="Proteomes" id="UP000306007"/>
    </source>
</evidence>